<dbReference type="Proteomes" id="UP001066276">
    <property type="component" value="Chromosome 2_2"/>
</dbReference>
<dbReference type="EMBL" id="JANPWB010000004">
    <property type="protein sequence ID" value="KAJ1193935.1"/>
    <property type="molecule type" value="Genomic_DNA"/>
</dbReference>
<name>A0AAV7V0Q6_PLEWA</name>
<proteinExistence type="predicted"/>
<feature type="region of interest" description="Disordered" evidence="1">
    <location>
        <begin position="1"/>
        <end position="53"/>
    </location>
</feature>
<accession>A0AAV7V0Q6</accession>
<sequence length="136" mass="14730">MDSQTDATVPTEPPAAGDDGQDIVMGLKQRKDPKMADMRKLGRGRSRGAGPERHIGFMAVGRVLGPQNGRQNLEELLPPDAQSGKLRGSMDTNVGESDSAEWPRLRGMQSTLKHLGGLTEGGASHDRLLRLLRTMM</sequence>
<evidence type="ECO:0000313" key="3">
    <source>
        <dbReference type="Proteomes" id="UP001066276"/>
    </source>
</evidence>
<evidence type="ECO:0000313" key="2">
    <source>
        <dbReference type="EMBL" id="KAJ1193935.1"/>
    </source>
</evidence>
<feature type="compositionally biased region" description="Basic and acidic residues" evidence="1">
    <location>
        <begin position="29"/>
        <end position="40"/>
    </location>
</feature>
<evidence type="ECO:0000256" key="1">
    <source>
        <dbReference type="SAM" id="MobiDB-lite"/>
    </source>
</evidence>
<gene>
    <name evidence="2" type="ORF">NDU88_003230</name>
</gene>
<organism evidence="2 3">
    <name type="scientific">Pleurodeles waltl</name>
    <name type="common">Iberian ribbed newt</name>
    <dbReference type="NCBI Taxonomy" id="8319"/>
    <lineage>
        <taxon>Eukaryota</taxon>
        <taxon>Metazoa</taxon>
        <taxon>Chordata</taxon>
        <taxon>Craniata</taxon>
        <taxon>Vertebrata</taxon>
        <taxon>Euteleostomi</taxon>
        <taxon>Amphibia</taxon>
        <taxon>Batrachia</taxon>
        <taxon>Caudata</taxon>
        <taxon>Salamandroidea</taxon>
        <taxon>Salamandridae</taxon>
        <taxon>Pleurodelinae</taxon>
        <taxon>Pleurodeles</taxon>
    </lineage>
</organism>
<protein>
    <submittedName>
        <fullName evidence="2">Uncharacterized protein</fullName>
    </submittedName>
</protein>
<reference evidence="2" key="1">
    <citation type="journal article" date="2022" name="bioRxiv">
        <title>Sequencing and chromosome-scale assembly of the giantPleurodeles waltlgenome.</title>
        <authorList>
            <person name="Brown T."/>
            <person name="Elewa A."/>
            <person name="Iarovenko S."/>
            <person name="Subramanian E."/>
            <person name="Araus A.J."/>
            <person name="Petzold A."/>
            <person name="Susuki M."/>
            <person name="Suzuki K.-i.T."/>
            <person name="Hayashi T."/>
            <person name="Toyoda A."/>
            <person name="Oliveira C."/>
            <person name="Osipova E."/>
            <person name="Leigh N.D."/>
            <person name="Simon A."/>
            <person name="Yun M.H."/>
        </authorList>
    </citation>
    <scope>NUCLEOTIDE SEQUENCE</scope>
    <source>
        <strain evidence="2">20211129_DDA</strain>
        <tissue evidence="2">Liver</tissue>
    </source>
</reference>
<comment type="caution">
    <text evidence="2">The sequence shown here is derived from an EMBL/GenBank/DDBJ whole genome shotgun (WGS) entry which is preliminary data.</text>
</comment>
<feature type="region of interest" description="Disordered" evidence="1">
    <location>
        <begin position="77"/>
        <end position="104"/>
    </location>
</feature>
<keyword evidence="3" id="KW-1185">Reference proteome</keyword>
<dbReference type="AlphaFoldDB" id="A0AAV7V0Q6"/>